<gene>
    <name evidence="1" type="ORF">HZH66_003004</name>
</gene>
<protein>
    <submittedName>
        <fullName evidence="1">Uncharacterized protein</fullName>
    </submittedName>
</protein>
<sequence length="192" mass="21494">MSPLGGEERMETLLHLPFPRDILFSTLVALLTNEKPTSSSSPRDLFALKFAQDFDIAAVRSTGYLTAHCMRNNDRSETRELVVATEKRYLSFMPLPIMSVLTNGNPDSNSIKKSCEGENLDLETRRLLSLQTSLPKPTLYETSTKRKEAYVLQSSTFADDNFFQALANERSTDAAKGANGYIPSYTVVKRQD</sequence>
<accession>A0A834NGI5</accession>
<organism evidence="1 2">
    <name type="scientific">Vespula vulgaris</name>
    <name type="common">Yellow jacket</name>
    <name type="synonym">Wasp</name>
    <dbReference type="NCBI Taxonomy" id="7454"/>
    <lineage>
        <taxon>Eukaryota</taxon>
        <taxon>Metazoa</taxon>
        <taxon>Ecdysozoa</taxon>
        <taxon>Arthropoda</taxon>
        <taxon>Hexapoda</taxon>
        <taxon>Insecta</taxon>
        <taxon>Pterygota</taxon>
        <taxon>Neoptera</taxon>
        <taxon>Endopterygota</taxon>
        <taxon>Hymenoptera</taxon>
        <taxon>Apocrita</taxon>
        <taxon>Aculeata</taxon>
        <taxon>Vespoidea</taxon>
        <taxon>Vespidae</taxon>
        <taxon>Vespinae</taxon>
        <taxon>Vespula</taxon>
    </lineage>
</organism>
<evidence type="ECO:0000313" key="2">
    <source>
        <dbReference type="Proteomes" id="UP000614350"/>
    </source>
</evidence>
<dbReference type="EMBL" id="JACSEA010000002">
    <property type="protein sequence ID" value="KAF7408467.1"/>
    <property type="molecule type" value="Genomic_DNA"/>
</dbReference>
<dbReference type="Proteomes" id="UP000614350">
    <property type="component" value="Unassembled WGS sequence"/>
</dbReference>
<keyword evidence="2" id="KW-1185">Reference proteome</keyword>
<evidence type="ECO:0000313" key="1">
    <source>
        <dbReference type="EMBL" id="KAF7408467.1"/>
    </source>
</evidence>
<reference evidence="1" key="1">
    <citation type="journal article" date="2020" name="G3 (Bethesda)">
        <title>High-Quality Assemblies for Three Invasive Social Wasps from the &lt;i&gt;Vespula&lt;/i&gt; Genus.</title>
        <authorList>
            <person name="Harrop T.W.R."/>
            <person name="Guhlin J."/>
            <person name="McLaughlin G.M."/>
            <person name="Permina E."/>
            <person name="Stockwell P."/>
            <person name="Gilligan J."/>
            <person name="Le Lec M.F."/>
            <person name="Gruber M.A.M."/>
            <person name="Quinn O."/>
            <person name="Lovegrove M."/>
            <person name="Duncan E.J."/>
            <person name="Remnant E.J."/>
            <person name="Van Eeckhoven J."/>
            <person name="Graham B."/>
            <person name="Knapp R.A."/>
            <person name="Langford K.W."/>
            <person name="Kronenberg Z."/>
            <person name="Press M.O."/>
            <person name="Eacker S.M."/>
            <person name="Wilson-Rankin E.E."/>
            <person name="Purcell J."/>
            <person name="Lester P.J."/>
            <person name="Dearden P.K."/>
        </authorList>
    </citation>
    <scope>NUCLEOTIDE SEQUENCE</scope>
    <source>
        <strain evidence="1">Marl-1</strain>
    </source>
</reference>
<proteinExistence type="predicted"/>
<name>A0A834NGI5_VESVU</name>
<comment type="caution">
    <text evidence="1">The sequence shown here is derived from an EMBL/GenBank/DDBJ whole genome shotgun (WGS) entry which is preliminary data.</text>
</comment>
<dbReference type="AlphaFoldDB" id="A0A834NGI5"/>